<dbReference type="STRING" id="1796606.A2G96_30830"/>
<dbReference type="Gene3D" id="3.40.190.290">
    <property type="match status" value="1"/>
</dbReference>
<reference evidence="6 7" key="1">
    <citation type="submission" date="2016-03" db="EMBL/GenBank/DDBJ databases">
        <title>Complete genome sequence of a novel chlorpyrifos degrading bacterium, Cupriavidus nantongensis sp. X1.</title>
        <authorList>
            <person name="Fang L."/>
        </authorList>
    </citation>
    <scope>NUCLEOTIDE SEQUENCE [LARGE SCALE GENOMIC DNA]</scope>
    <source>
        <strain evidence="6 7">X1</strain>
    </source>
</reference>
<dbReference type="InterPro" id="IPR005119">
    <property type="entry name" value="LysR_subst-bd"/>
</dbReference>
<comment type="similarity">
    <text evidence="1">Belongs to the LysR transcriptional regulatory family.</text>
</comment>
<evidence type="ECO:0000259" key="5">
    <source>
        <dbReference type="PROSITE" id="PS50931"/>
    </source>
</evidence>
<evidence type="ECO:0000313" key="6">
    <source>
        <dbReference type="EMBL" id="AMR82118.1"/>
    </source>
</evidence>
<dbReference type="Pfam" id="PF03466">
    <property type="entry name" value="LysR_substrate"/>
    <property type="match status" value="1"/>
</dbReference>
<dbReference type="EMBL" id="CP014845">
    <property type="protein sequence ID" value="AMR82118.1"/>
    <property type="molecule type" value="Genomic_DNA"/>
</dbReference>
<dbReference type="RefSeq" id="WP_062803904.1">
    <property type="nucleotide sequence ID" value="NZ_CP014845.1"/>
</dbReference>
<accession>A0A142JVK6</accession>
<dbReference type="KEGG" id="cnan:A2G96_30830"/>
<evidence type="ECO:0000313" key="7">
    <source>
        <dbReference type="Proteomes" id="UP000075238"/>
    </source>
</evidence>
<dbReference type="InterPro" id="IPR058163">
    <property type="entry name" value="LysR-type_TF_proteobact-type"/>
</dbReference>
<evidence type="ECO:0000256" key="1">
    <source>
        <dbReference type="ARBA" id="ARBA00009437"/>
    </source>
</evidence>
<dbReference type="AlphaFoldDB" id="A0A142JVK6"/>
<gene>
    <name evidence="6" type="ORF">A2G96_30830</name>
</gene>
<dbReference type="PANTHER" id="PTHR30537:SF80">
    <property type="entry name" value="TRANSCRIPTIONAL REGULATOR"/>
    <property type="match status" value="1"/>
</dbReference>
<keyword evidence="2" id="KW-0805">Transcription regulation</keyword>
<evidence type="ECO:0000256" key="4">
    <source>
        <dbReference type="ARBA" id="ARBA00023163"/>
    </source>
</evidence>
<dbReference type="FunFam" id="1.10.10.10:FF:000001">
    <property type="entry name" value="LysR family transcriptional regulator"/>
    <property type="match status" value="1"/>
</dbReference>
<dbReference type="CDD" id="cd08422">
    <property type="entry name" value="PBP2_CrgA_like"/>
    <property type="match status" value="1"/>
</dbReference>
<proteinExistence type="inferred from homology"/>
<dbReference type="InterPro" id="IPR036390">
    <property type="entry name" value="WH_DNA-bd_sf"/>
</dbReference>
<dbReference type="Proteomes" id="UP000075238">
    <property type="component" value="Chromosome 2"/>
</dbReference>
<protein>
    <submittedName>
        <fullName evidence="6">LysR family transcriptional regulator</fullName>
    </submittedName>
</protein>
<dbReference type="Gene3D" id="1.10.10.10">
    <property type="entry name" value="Winged helix-like DNA-binding domain superfamily/Winged helix DNA-binding domain"/>
    <property type="match status" value="1"/>
</dbReference>
<dbReference type="PROSITE" id="PS50931">
    <property type="entry name" value="HTH_LYSR"/>
    <property type="match status" value="1"/>
</dbReference>
<feature type="domain" description="HTH lysR-type" evidence="5">
    <location>
        <begin position="1"/>
        <end position="59"/>
    </location>
</feature>
<keyword evidence="3" id="KW-0238">DNA-binding</keyword>
<dbReference type="InterPro" id="IPR036388">
    <property type="entry name" value="WH-like_DNA-bd_sf"/>
</dbReference>
<name>A0A142JVK6_9BURK</name>
<organism evidence="6 7">
    <name type="scientific">Cupriavidus nantongensis</name>
    <dbReference type="NCBI Taxonomy" id="1796606"/>
    <lineage>
        <taxon>Bacteria</taxon>
        <taxon>Pseudomonadati</taxon>
        <taxon>Pseudomonadota</taxon>
        <taxon>Betaproteobacteria</taxon>
        <taxon>Burkholderiales</taxon>
        <taxon>Burkholderiaceae</taxon>
        <taxon>Cupriavidus</taxon>
    </lineage>
</organism>
<dbReference type="OrthoDB" id="9786526at2"/>
<keyword evidence="7" id="KW-1185">Reference proteome</keyword>
<dbReference type="SUPFAM" id="SSF46785">
    <property type="entry name" value="Winged helix' DNA-binding domain"/>
    <property type="match status" value="1"/>
</dbReference>
<keyword evidence="4" id="KW-0804">Transcription</keyword>
<evidence type="ECO:0000256" key="3">
    <source>
        <dbReference type="ARBA" id="ARBA00023125"/>
    </source>
</evidence>
<dbReference type="SUPFAM" id="SSF53850">
    <property type="entry name" value="Periplasmic binding protein-like II"/>
    <property type="match status" value="1"/>
</dbReference>
<dbReference type="GO" id="GO:0003677">
    <property type="term" value="F:DNA binding"/>
    <property type="evidence" value="ECO:0007669"/>
    <property type="project" value="UniProtKB-KW"/>
</dbReference>
<dbReference type="GO" id="GO:0003700">
    <property type="term" value="F:DNA-binding transcription factor activity"/>
    <property type="evidence" value="ECO:0007669"/>
    <property type="project" value="InterPro"/>
</dbReference>
<sequence length="301" mass="33056">MDTIRAMQVFVRAVELGSLSAVAREQQSTQPTISKIVAALERDLGVRLLARSTTSLLPTEAGRRFYERARRVLDEYGEAVSDARGVSDQPSGRVRVSAPASLGVLRLNALVLAFQQRYPEVEVELLFDDRFVDLVEAGVDVAVRLGATLPPHVVARRIAVSQRLLVASPDYLARHPRIRQPSDLARHQILRFTWLASGDDIVLDGPGGQVLVSAPCRYRVNNSLAMRESFLAGAGFGMTPAWLVQDLLDSGALRRVLPRWQGPAQEAFLVCPTRRYQPAPVRVLLEFLASEIAALPGFTAV</sequence>
<dbReference type="PANTHER" id="PTHR30537">
    <property type="entry name" value="HTH-TYPE TRANSCRIPTIONAL REGULATOR"/>
    <property type="match status" value="1"/>
</dbReference>
<dbReference type="InterPro" id="IPR000847">
    <property type="entry name" value="LysR_HTH_N"/>
</dbReference>
<dbReference type="Pfam" id="PF00126">
    <property type="entry name" value="HTH_1"/>
    <property type="match status" value="1"/>
</dbReference>
<evidence type="ECO:0000256" key="2">
    <source>
        <dbReference type="ARBA" id="ARBA00023015"/>
    </source>
</evidence>